<dbReference type="Proteomes" id="UP000054703">
    <property type="component" value="Unassembled WGS sequence"/>
</dbReference>
<protein>
    <submittedName>
        <fullName evidence="1">Uncharacterized protein</fullName>
    </submittedName>
</protein>
<sequence length="239" mass="27049">MDTSKNKAASIAATQELRALFEIENTNRQAAWYDRLITCLPHAIFTSGEPQIIFNPAGLTYYNLELSETIPEDGSPLTSYTIPELIDTFLINEGVGIAIEARNPKQAIDLSYGDVLGFHLYRTFAEPESHPFKTDKAHVHIIREGTDILISDVPTTILPDTSIKLLEAIMKHFDINDAKIKLAYLPETEQHELVFSIDKNQFAQNKIQALLQKLGWFLPRYYSYLACDLNNLSPIVEKH</sequence>
<comment type="caution">
    <text evidence="1">The sequence shown here is derived from an EMBL/GenBank/DDBJ whole genome shotgun (WGS) entry which is preliminary data.</text>
</comment>
<evidence type="ECO:0000313" key="2">
    <source>
        <dbReference type="Proteomes" id="UP000054703"/>
    </source>
</evidence>
<name>A0A0W0Y8H3_9GAMM</name>
<dbReference type="PATRIC" id="fig|45074.5.peg.3926"/>
<gene>
    <name evidence="1" type="ORF">Lsan_3653</name>
</gene>
<proteinExistence type="predicted"/>
<reference evidence="1 2" key="1">
    <citation type="submission" date="2015-11" db="EMBL/GenBank/DDBJ databases">
        <title>Genomic analysis of 38 Legionella species identifies large and diverse effector repertoires.</title>
        <authorList>
            <person name="Burstein D."/>
            <person name="Amaro F."/>
            <person name="Zusman T."/>
            <person name="Lifshitz Z."/>
            <person name="Cohen O."/>
            <person name="Gilbert J.A."/>
            <person name="Pupko T."/>
            <person name="Shuman H.A."/>
            <person name="Segal G."/>
        </authorList>
    </citation>
    <scope>NUCLEOTIDE SEQUENCE [LARGE SCALE GENOMIC DNA]</scope>
    <source>
        <strain evidence="1 2">SC-63-C7</strain>
    </source>
</reference>
<evidence type="ECO:0000313" key="1">
    <source>
        <dbReference type="EMBL" id="KTD53243.1"/>
    </source>
</evidence>
<dbReference type="EMBL" id="LNYU01000091">
    <property type="protein sequence ID" value="KTD53243.1"/>
    <property type="molecule type" value="Genomic_DNA"/>
</dbReference>
<accession>A0A0W0Y8H3</accession>
<organism evidence="1 2">
    <name type="scientific">Legionella santicrucis</name>
    <dbReference type="NCBI Taxonomy" id="45074"/>
    <lineage>
        <taxon>Bacteria</taxon>
        <taxon>Pseudomonadati</taxon>
        <taxon>Pseudomonadota</taxon>
        <taxon>Gammaproteobacteria</taxon>
        <taxon>Legionellales</taxon>
        <taxon>Legionellaceae</taxon>
        <taxon>Legionella</taxon>
    </lineage>
</organism>
<dbReference type="AlphaFoldDB" id="A0A0W0Y8H3"/>
<dbReference type="OrthoDB" id="7564910at2"/>
<dbReference type="RefSeq" id="WP_058515558.1">
    <property type="nucleotide sequence ID" value="NZ_CAAAIH010000001.1"/>
</dbReference>
<keyword evidence="2" id="KW-1185">Reference proteome</keyword>